<gene>
    <name evidence="2" type="ORF">SCOCK_280111</name>
</gene>
<comment type="caution">
    <text evidence="2">The sequence shown here is derived from an EMBL/GenBank/DDBJ whole genome shotgun (WGS) entry which is preliminary data.</text>
</comment>
<evidence type="ECO:0000313" key="2">
    <source>
        <dbReference type="EMBL" id="CAG6394658.1"/>
    </source>
</evidence>
<keyword evidence="3" id="KW-1185">Reference proteome</keyword>
<sequence length="113" mass="11849">MLLSILISSLHRSTTSSSPLIGPVTDPLPALPGLDSLTLSLLLVDHPPAARAGCPPILLRTPRDPQGSPGPLPGLAVIGTPDLCYGLPRRHGREAVSSHPSGWRNGRRASLRC</sequence>
<dbReference type="AlphaFoldDB" id="A0A9W4DRD0"/>
<evidence type="ECO:0000313" key="3">
    <source>
        <dbReference type="Proteomes" id="UP001152519"/>
    </source>
</evidence>
<protein>
    <submittedName>
        <fullName evidence="2">Uncharacterized protein</fullName>
    </submittedName>
</protein>
<reference evidence="2" key="1">
    <citation type="submission" date="2021-05" db="EMBL/GenBank/DDBJ databases">
        <authorList>
            <person name="Arsene-Ploetze F."/>
        </authorList>
    </citation>
    <scope>NUCLEOTIDE SEQUENCE</scope>
    <source>
        <strain evidence="2">DSM 42138</strain>
    </source>
</reference>
<feature type="region of interest" description="Disordered" evidence="1">
    <location>
        <begin position="92"/>
        <end position="113"/>
    </location>
</feature>
<name>A0A9W4DRD0_9ACTN</name>
<accession>A0A9W4DRD0</accession>
<organism evidence="2 3">
    <name type="scientific">Actinacidiphila cocklensis</name>
    <dbReference type="NCBI Taxonomy" id="887465"/>
    <lineage>
        <taxon>Bacteria</taxon>
        <taxon>Bacillati</taxon>
        <taxon>Actinomycetota</taxon>
        <taxon>Actinomycetes</taxon>
        <taxon>Kitasatosporales</taxon>
        <taxon>Streptomycetaceae</taxon>
        <taxon>Actinacidiphila</taxon>
    </lineage>
</organism>
<evidence type="ECO:0000256" key="1">
    <source>
        <dbReference type="SAM" id="MobiDB-lite"/>
    </source>
</evidence>
<proteinExistence type="predicted"/>
<dbReference type="EMBL" id="CAJSLV010000057">
    <property type="protein sequence ID" value="CAG6394658.1"/>
    <property type="molecule type" value="Genomic_DNA"/>
</dbReference>
<dbReference type="Proteomes" id="UP001152519">
    <property type="component" value="Unassembled WGS sequence"/>
</dbReference>